<gene>
    <name evidence="5" type="ORF">Pfra01_001996000</name>
</gene>
<evidence type="ECO:0000259" key="4">
    <source>
        <dbReference type="Pfam" id="PF12624"/>
    </source>
</evidence>
<feature type="compositionally biased region" description="Basic and acidic residues" evidence="3">
    <location>
        <begin position="635"/>
        <end position="649"/>
    </location>
</feature>
<comment type="caution">
    <text evidence="5">The sequence shown here is derived from an EMBL/GenBank/DDBJ whole genome shotgun (WGS) entry which is preliminary data.</text>
</comment>
<sequence length="1325" mass="148253">MFLQRYVHVVLDAVLGSYVKNIDPAALQISVWSGKIEVEAVELQPDALPLPPQLRLAKGTLRRLRIDLPWTNLAAQPVRVDVQDVSLLLHVVADDRAAAAAPAARRDKRRALQRKRAAVDAVEKATELSARTPAQSWTQSFGFKLLAKLLDNVQLHVQHLHVRLEDAVSEPKRPCAVGLTLEAIIVKSADEGWNYTVVGRGAAPGAFIRKKMDVNQLGVYWSLPLARVPPDVLKDAEAFATLMRSSFAAADETPAGEHAPLFQPSDYVVHPLTVSMKLTVNDGNAKLPITHQELSERVLSRLGTPWMVETIDAIGDDAWSEFLDRMPKLAGERKYTLGFVFSEAWSVARDLTEEEDETPSVQQFKDALSSCMQWSLEEVDRVEHCIIKYREAVVHVMEEKSTYIDAQASIDQISTSLHRQQYLSALSFISFLTVKRRQARYLVLRPKQTSVRDNPRAWWRYAVNAVLLDVRERLAHVDWEAIEKKRLQRSRYKDLHLVLDHSTTFAATLVSPDVRLLPKEVARDELDELEFVLEVQELIKLRRAIRRHIADKEKEKEVLSKLREHDHKGDGGASQGSDMHASSRLWSYATWLTGAGTAQSGSSGPEAASRRGGELRVEDVKWSDQDTKDLYEAIDFHPEKDDEESKASDSGEVEDTTARKKVAQDHQHILYRFQLTLCKARFGLSLEDVPVDLSGLTLREGAGKAVPSKMSSSSYLTASLDDVEIQFLVRPSCLEMGLQLRDAFFCQSAQSSVHDRLSYRRQSLSTSGTDFFLQRMEMDEVLEYHPVGVRDQMSSVRLRHCERELPLMQLSIESEREPKVDDSDASQKHSDFVTTDEVPGAHLLRVSFVTQPIKCNVNLMFLLDVVAVFSRPVNVDLSGLEHSAWKRAQSLQRYSAAQLRDALARRTKVDMRLDVISPLINIIQSPPVDIGIPSGDEVSLLVFLGHLKAQTKHPADLVDETTTPSDLELQDKEAAASKMIVLSSSEASLYDVLEISISGIEVQIVDGEENAVTKSVFRARPRSSKTSAWHYLLEKTSLTFSFYMSVTPDDPSIPLLKLFGGVDSVNLNLSATSFRSLMQLLHSFGDNFSVHAQRRIDRNAATAASLTHQPSLMAPLATGAPRISKPKLVRKTSSYPKPGNVVLSSSGSNARATTTSESSPYLGLARKIPLERKKTFREKDIEDQDLLKLWKRVICQLQFGVGEIILTLQVRDLDQGSGKIVRVRAVDISTRLKVRSYDRRLEFALGTFLVEDILLTKVPPSLNVLEKKRFLVKSGNHTAVTDLNEKPDISSVKPPPSSEQLIHVAITRPTCHSAFRRCELASIDD</sequence>
<evidence type="ECO:0000256" key="2">
    <source>
        <dbReference type="ARBA" id="ARBA00022448"/>
    </source>
</evidence>
<evidence type="ECO:0000256" key="3">
    <source>
        <dbReference type="SAM" id="MobiDB-lite"/>
    </source>
</evidence>
<dbReference type="EMBL" id="BSXT01002656">
    <property type="protein sequence ID" value="GMF50166.1"/>
    <property type="molecule type" value="Genomic_DNA"/>
</dbReference>
<dbReference type="GO" id="GO:0045053">
    <property type="term" value="P:protein retention in Golgi apparatus"/>
    <property type="evidence" value="ECO:0007669"/>
    <property type="project" value="TreeGrafter"/>
</dbReference>
<protein>
    <submittedName>
        <fullName evidence="5">Unnamed protein product</fullName>
    </submittedName>
</protein>
<keyword evidence="2" id="KW-0813">Transport</keyword>
<name>A0A9W7D209_9STRA</name>
<dbReference type="PANTHER" id="PTHR16166:SF93">
    <property type="entry name" value="INTERMEMBRANE LIPID TRANSFER PROTEIN VPS13"/>
    <property type="match status" value="1"/>
</dbReference>
<feature type="region of interest" description="Disordered" evidence="3">
    <location>
        <begin position="812"/>
        <end position="832"/>
    </location>
</feature>
<dbReference type="InterPro" id="IPR026854">
    <property type="entry name" value="VPS13_N"/>
</dbReference>
<dbReference type="Proteomes" id="UP001165121">
    <property type="component" value="Unassembled WGS sequence"/>
</dbReference>
<dbReference type="Pfam" id="PF12624">
    <property type="entry name" value="VPS13_N"/>
    <property type="match status" value="2"/>
</dbReference>
<dbReference type="InterPro" id="IPR026847">
    <property type="entry name" value="VPS13"/>
</dbReference>
<proteinExistence type="inferred from homology"/>
<feature type="domain" description="Chorein N-terminal" evidence="4">
    <location>
        <begin position="397"/>
        <end position="1090"/>
    </location>
</feature>
<feature type="domain" description="Chorein N-terminal" evidence="4">
    <location>
        <begin position="4"/>
        <end position="281"/>
    </location>
</feature>
<reference evidence="5" key="1">
    <citation type="submission" date="2023-04" db="EMBL/GenBank/DDBJ databases">
        <title>Phytophthora fragariaefolia NBRC 109709.</title>
        <authorList>
            <person name="Ichikawa N."/>
            <person name="Sato H."/>
            <person name="Tonouchi N."/>
        </authorList>
    </citation>
    <scope>NUCLEOTIDE SEQUENCE</scope>
    <source>
        <strain evidence="5">NBRC 109709</strain>
    </source>
</reference>
<feature type="region of interest" description="Disordered" evidence="3">
    <location>
        <begin position="596"/>
        <end position="619"/>
    </location>
</feature>
<dbReference type="OrthoDB" id="428159at2759"/>
<feature type="region of interest" description="Disordered" evidence="3">
    <location>
        <begin position="635"/>
        <end position="659"/>
    </location>
</feature>
<evidence type="ECO:0000313" key="5">
    <source>
        <dbReference type="EMBL" id="GMF50166.1"/>
    </source>
</evidence>
<accession>A0A9W7D209</accession>
<feature type="compositionally biased region" description="Basic and acidic residues" evidence="3">
    <location>
        <begin position="813"/>
        <end position="831"/>
    </location>
</feature>
<dbReference type="PANTHER" id="PTHR16166">
    <property type="entry name" value="VACUOLAR PROTEIN SORTING-ASSOCIATED PROTEIN VPS13"/>
    <property type="match status" value="1"/>
</dbReference>
<keyword evidence="6" id="KW-1185">Reference proteome</keyword>
<dbReference type="GO" id="GO:0006623">
    <property type="term" value="P:protein targeting to vacuole"/>
    <property type="evidence" value="ECO:0007669"/>
    <property type="project" value="TreeGrafter"/>
</dbReference>
<evidence type="ECO:0000313" key="6">
    <source>
        <dbReference type="Proteomes" id="UP001165121"/>
    </source>
</evidence>
<organism evidence="5 6">
    <name type="scientific">Phytophthora fragariaefolia</name>
    <dbReference type="NCBI Taxonomy" id="1490495"/>
    <lineage>
        <taxon>Eukaryota</taxon>
        <taxon>Sar</taxon>
        <taxon>Stramenopiles</taxon>
        <taxon>Oomycota</taxon>
        <taxon>Peronosporomycetes</taxon>
        <taxon>Peronosporales</taxon>
        <taxon>Peronosporaceae</taxon>
        <taxon>Phytophthora</taxon>
    </lineage>
</organism>
<evidence type="ECO:0000256" key="1">
    <source>
        <dbReference type="ARBA" id="ARBA00006545"/>
    </source>
</evidence>
<feature type="compositionally biased region" description="Basic and acidic residues" evidence="3">
    <location>
        <begin position="608"/>
        <end position="619"/>
    </location>
</feature>
<comment type="similarity">
    <text evidence="1">Belongs to the VPS13 family.</text>
</comment>